<accession>A0A150WBY3</accession>
<dbReference type="RefSeq" id="WP_063206155.1">
    <property type="nucleotide sequence ID" value="NZ_CP168967.1"/>
</dbReference>
<proteinExistence type="predicted"/>
<evidence type="ECO:0000313" key="1">
    <source>
        <dbReference type="EMBL" id="KYG60544.1"/>
    </source>
</evidence>
<dbReference type="EMBL" id="LUKD01000001">
    <property type="protein sequence ID" value="KYG69258.1"/>
    <property type="molecule type" value="Genomic_DNA"/>
</dbReference>
<dbReference type="AlphaFoldDB" id="A0A150WBY3"/>
<sequence>MKKIILSGLLITTLFCNTGCDSSDIAAGAIGVAIGIGIGSSHDGHHHHHDRRPPRYRQCGRHRCWSAEVPGLVEANPDVVAFAQRHQIKLETAEQIKAAFDKVPTQGLAAFEAIGLNEKAIKSISNRSLPKTETIKAVALKLDMSEAQARDLMKEVVADFDAEASDVQSAYWQSCMAKGKWKTPQNMYCKKTFWNGCSPETGATLCM</sequence>
<evidence type="ECO:0000313" key="4">
    <source>
        <dbReference type="Proteomes" id="UP000075799"/>
    </source>
</evidence>
<dbReference type="Proteomes" id="UP000075391">
    <property type="component" value="Unassembled WGS sequence"/>
</dbReference>
<gene>
    <name evidence="1" type="ORF">AZI85_11055</name>
    <name evidence="2" type="ORF">AZI87_08625</name>
</gene>
<name>A0A150WBY3_BDEBC</name>
<evidence type="ECO:0000313" key="2">
    <source>
        <dbReference type="EMBL" id="KYG69258.1"/>
    </source>
</evidence>
<organism evidence="1 3">
    <name type="scientific">Bdellovibrio bacteriovorus</name>
    <dbReference type="NCBI Taxonomy" id="959"/>
    <lineage>
        <taxon>Bacteria</taxon>
        <taxon>Pseudomonadati</taxon>
        <taxon>Bdellovibrionota</taxon>
        <taxon>Bdellovibrionia</taxon>
        <taxon>Bdellovibrionales</taxon>
        <taxon>Pseudobdellovibrionaceae</taxon>
        <taxon>Bdellovibrio</taxon>
    </lineage>
</organism>
<dbReference type="EMBL" id="LUKF01000019">
    <property type="protein sequence ID" value="KYG60544.1"/>
    <property type="molecule type" value="Genomic_DNA"/>
</dbReference>
<dbReference type="OrthoDB" id="7242207at2"/>
<dbReference type="Proteomes" id="UP000075799">
    <property type="component" value="Unassembled WGS sequence"/>
</dbReference>
<evidence type="ECO:0000313" key="3">
    <source>
        <dbReference type="Proteomes" id="UP000075391"/>
    </source>
</evidence>
<reference evidence="3 4" key="1">
    <citation type="submission" date="2016-03" db="EMBL/GenBank/DDBJ databases">
        <authorList>
            <person name="Ploux O."/>
        </authorList>
    </citation>
    <scope>NUCLEOTIDE SEQUENCE [LARGE SCALE GENOMIC DNA]</scope>
    <source>
        <strain evidence="1 3">BER2</strain>
        <strain evidence="2 4">EC13</strain>
    </source>
</reference>
<comment type="caution">
    <text evidence="1">The sequence shown here is derived from an EMBL/GenBank/DDBJ whole genome shotgun (WGS) entry which is preliminary data.</text>
</comment>
<protein>
    <submittedName>
        <fullName evidence="1">Uncharacterized protein</fullName>
    </submittedName>
</protein>